<proteinExistence type="predicted"/>
<dbReference type="Proteomes" id="UP001139700">
    <property type="component" value="Unassembled WGS sequence"/>
</dbReference>
<evidence type="ECO:0000256" key="1">
    <source>
        <dbReference type="SAM" id="MobiDB-lite"/>
    </source>
</evidence>
<reference evidence="2" key="1">
    <citation type="submission" date="2021-12" db="EMBL/GenBank/DDBJ databases">
        <title>Novel species in genus Dyadobacter.</title>
        <authorList>
            <person name="Ma C."/>
        </authorList>
    </citation>
    <scope>NUCLEOTIDE SEQUENCE</scope>
    <source>
        <strain evidence="2">CY399</strain>
    </source>
</reference>
<organism evidence="2 3">
    <name type="scientific">Dyadobacter fanqingshengii</name>
    <dbReference type="NCBI Taxonomy" id="2906443"/>
    <lineage>
        <taxon>Bacteria</taxon>
        <taxon>Pseudomonadati</taxon>
        <taxon>Bacteroidota</taxon>
        <taxon>Cytophagia</taxon>
        <taxon>Cytophagales</taxon>
        <taxon>Spirosomataceae</taxon>
        <taxon>Dyadobacter</taxon>
    </lineage>
</organism>
<feature type="region of interest" description="Disordered" evidence="1">
    <location>
        <begin position="1"/>
        <end position="26"/>
    </location>
</feature>
<comment type="caution">
    <text evidence="2">The sequence shown here is derived from an EMBL/GenBank/DDBJ whole genome shotgun (WGS) entry which is preliminary data.</text>
</comment>
<keyword evidence="3" id="KW-1185">Reference proteome</keyword>
<feature type="compositionally biased region" description="Polar residues" evidence="1">
    <location>
        <begin position="1"/>
        <end position="19"/>
    </location>
</feature>
<name>A0A9X1T9I5_9BACT</name>
<evidence type="ECO:0000313" key="3">
    <source>
        <dbReference type="Proteomes" id="UP001139700"/>
    </source>
</evidence>
<protein>
    <submittedName>
        <fullName evidence="2">Uncharacterized protein</fullName>
    </submittedName>
</protein>
<evidence type="ECO:0000313" key="2">
    <source>
        <dbReference type="EMBL" id="MCF0040458.1"/>
    </source>
</evidence>
<dbReference type="AlphaFoldDB" id="A0A9X1T9I5"/>
<sequence>MSATSKISGNTANSQNNRLKTAPKQGNIIVEKTFRMAETFSKFPLPKK</sequence>
<accession>A0A9X1T9I5</accession>
<dbReference type="RefSeq" id="WP_234612928.1">
    <property type="nucleotide sequence ID" value="NZ_CP098806.1"/>
</dbReference>
<dbReference type="EMBL" id="JAJTTA010000002">
    <property type="protein sequence ID" value="MCF0040458.1"/>
    <property type="molecule type" value="Genomic_DNA"/>
</dbReference>
<gene>
    <name evidence="2" type="ORF">LXM24_10210</name>
</gene>